<organism evidence="1 2">
    <name type="scientific">Gymnopilus dilepis</name>
    <dbReference type="NCBI Taxonomy" id="231916"/>
    <lineage>
        <taxon>Eukaryota</taxon>
        <taxon>Fungi</taxon>
        <taxon>Dikarya</taxon>
        <taxon>Basidiomycota</taxon>
        <taxon>Agaricomycotina</taxon>
        <taxon>Agaricomycetes</taxon>
        <taxon>Agaricomycetidae</taxon>
        <taxon>Agaricales</taxon>
        <taxon>Agaricineae</taxon>
        <taxon>Hymenogastraceae</taxon>
        <taxon>Gymnopilus</taxon>
    </lineage>
</organism>
<evidence type="ECO:0000313" key="2">
    <source>
        <dbReference type="Proteomes" id="UP000284706"/>
    </source>
</evidence>
<dbReference type="Proteomes" id="UP000284706">
    <property type="component" value="Unassembled WGS sequence"/>
</dbReference>
<dbReference type="AlphaFoldDB" id="A0A409XZI1"/>
<evidence type="ECO:0000313" key="1">
    <source>
        <dbReference type="EMBL" id="PPQ96190.1"/>
    </source>
</evidence>
<sequence>MVDSYQETPIKILHVILLGSNKYFWRDLVQNDLEGKVDVRLSSFDVSGLGISPLNGKTLVRYAGSFTGRDFRSITQCAPYVLYDLLSDEKLAAWVSLSKLVPLIWQPVIHGCNAHIGLLQHGIRTLLLRTARWGSRWFTEPKSHLLLHLPGHVRRFGPAMLFATEAFESCNAVFRAKSVHSNLQSPSQDIAKAFVQGNRVRHLLSGGFFSHEHLDNSSNHPEVATRSSWCQIGAGPRNVMQYDETVADHLGLAPVTKMKGGKCVGKLSAKVPPRQTSTSSQLPRVPNPSRQFAMFWKAEAVVPLDGDKCELGQHVLVQSAGTAAPFVTKVR</sequence>
<dbReference type="PANTHER" id="PTHR31912">
    <property type="entry name" value="IP13529P"/>
    <property type="match status" value="1"/>
</dbReference>
<comment type="caution">
    <text evidence="1">The sequence shown here is derived from an EMBL/GenBank/DDBJ whole genome shotgun (WGS) entry which is preliminary data.</text>
</comment>
<keyword evidence="2" id="KW-1185">Reference proteome</keyword>
<accession>A0A409XZI1</accession>
<proteinExistence type="predicted"/>
<gene>
    <name evidence="1" type="ORF">CVT26_004825</name>
</gene>
<dbReference type="PANTHER" id="PTHR31912:SF34">
    <property type="entry name" value="NOTOCHORD-RELATED PROTEIN"/>
    <property type="match status" value="1"/>
</dbReference>
<dbReference type="OrthoDB" id="2506088at2759"/>
<name>A0A409XZI1_9AGAR</name>
<protein>
    <submittedName>
        <fullName evidence="1">Uncharacterized protein</fullName>
    </submittedName>
</protein>
<reference evidence="1 2" key="1">
    <citation type="journal article" date="2018" name="Evol. Lett.">
        <title>Horizontal gene cluster transfer increased hallucinogenic mushroom diversity.</title>
        <authorList>
            <person name="Reynolds H.T."/>
            <person name="Vijayakumar V."/>
            <person name="Gluck-Thaler E."/>
            <person name="Korotkin H.B."/>
            <person name="Matheny P.B."/>
            <person name="Slot J.C."/>
        </authorList>
    </citation>
    <scope>NUCLEOTIDE SEQUENCE [LARGE SCALE GENOMIC DNA]</scope>
    <source>
        <strain evidence="1 2">SRW20</strain>
    </source>
</reference>
<dbReference type="STRING" id="231916.A0A409XZI1"/>
<dbReference type="EMBL" id="NHYE01001390">
    <property type="protein sequence ID" value="PPQ96190.1"/>
    <property type="molecule type" value="Genomic_DNA"/>
</dbReference>
<dbReference type="InParanoid" id="A0A409XZI1"/>